<feature type="signal peptide" evidence="11">
    <location>
        <begin position="1"/>
        <end position="24"/>
    </location>
</feature>
<name>A0ABT5L026_9ALTE</name>
<keyword evidence="5 9" id="KW-0798">TonB box</keyword>
<evidence type="ECO:0000313" key="14">
    <source>
        <dbReference type="EMBL" id="MDC8830233.1"/>
    </source>
</evidence>
<feature type="chain" id="PRO_5046468977" evidence="11">
    <location>
        <begin position="25"/>
        <end position="1001"/>
    </location>
</feature>
<dbReference type="SUPFAM" id="SSF56935">
    <property type="entry name" value="Porins"/>
    <property type="match status" value="1"/>
</dbReference>
<feature type="region of interest" description="Disordered" evidence="10">
    <location>
        <begin position="34"/>
        <end position="55"/>
    </location>
</feature>
<comment type="subcellular location">
    <subcellularLocation>
        <location evidence="1 8">Cell outer membrane</location>
        <topology evidence="1 8">Multi-pass membrane protein</topology>
    </subcellularLocation>
</comment>
<keyword evidence="14" id="KW-0675">Receptor</keyword>
<evidence type="ECO:0000256" key="10">
    <source>
        <dbReference type="SAM" id="MobiDB-lite"/>
    </source>
</evidence>
<organism evidence="14 15">
    <name type="scientific">Alteromonas gilva</name>
    <dbReference type="NCBI Taxonomy" id="2987522"/>
    <lineage>
        <taxon>Bacteria</taxon>
        <taxon>Pseudomonadati</taxon>
        <taxon>Pseudomonadota</taxon>
        <taxon>Gammaproteobacteria</taxon>
        <taxon>Alteromonadales</taxon>
        <taxon>Alteromonadaceae</taxon>
        <taxon>Alteromonas/Salinimonas group</taxon>
        <taxon>Alteromonas</taxon>
    </lineage>
</organism>
<dbReference type="Pfam" id="PF07715">
    <property type="entry name" value="Plug"/>
    <property type="match status" value="1"/>
</dbReference>
<evidence type="ECO:0000256" key="3">
    <source>
        <dbReference type="ARBA" id="ARBA00022452"/>
    </source>
</evidence>
<evidence type="ECO:0000256" key="4">
    <source>
        <dbReference type="ARBA" id="ARBA00022692"/>
    </source>
</evidence>
<sequence length="1001" mass="110022">MNNKKFPLSLIAIAVLGIHTSSIAANIQESEISVESTQDSKVKTQDASEQPESPEIEDRILVTGSRLKKGNVVNKLDVITAEDIKRRGVTSVEELIRTLPQNLATIGGMANLNPKGPLAVADNTAGRMSTIGALGVSAANLGGVGAGRTLILVNGRRIAGAAGIEDGFVNLNGIPLSAIERVEITTDGASAVYGADAMGGVINFILKSGYSGSTVTVQHEDSNNGADNSSISLYTGRSWTSGNVSLTLDYSKRKPVINSKTGYVTNNYAPYFNDNPFYDRRSFSAGGQPAFVDNSITVYNPDTGLVDTLTQAYTVPDGFTGQPTLDDMTMVDGSAMRDYVPRLGGPDSESKSVSVSFEQQLTEHLSINGNGLYTKNDTSQDQINFKGIGLALAPGQAYNPFPAYYVQAWSPGITAFYHPEAELAAGEVEPGYSKSTNDAWSFNLGLTYEINKDTKAEFIYSSSRSTTTGERYATGSIVSINKDTTNPNGWSCFNFDLAQGNYTGDQLAFYQDLFDRQCEALTSSDPTVAFNPWKSSVDGSGGSFDPFYYREATEQRGSKLENYELRLTGSVFKLPAGKINYAIGGEYNDDGVDSNEIAIFTGQAMHRTRESFFIETSIPVFGRDFTFPLLHSLTLSLAARRDEYNTEGVIGTVDNINPDLGGELIYGKNTFAKNTPSYGFNWQPTDDITFRAKWSEGFKAPPYTNMFSVAGTTEYSTQITNDPGYDCRENNDCDFDYRDDYYGYYASRVSAPNPDLKPETSKQEAYTLSWYPQDALAGLTVDVTYNKIKIENEYAVVADLIRLIPQSSVYALEQYYPRDENGKITEMRNMTFNQTGSEFSSIMYEVGYFVRTEVGTFNPRITYLDNLKSEIRAISDSTPLSRLGRIGGVDDYRINASLNYYFGDLTTTLWVYYLPNYINDNEAILSSGNVTNPEDVIEVSSMTTFDLTVNYQLTNDLRVNFSGRNIFDKTPPMVVVGSLPYDAARYNTAGRTLSMELQYEF</sequence>
<evidence type="ECO:0000259" key="12">
    <source>
        <dbReference type="Pfam" id="PF00593"/>
    </source>
</evidence>
<accession>A0ABT5L026</accession>
<gene>
    <name evidence="14" type="ORF">OIK42_05595</name>
</gene>
<evidence type="ECO:0000256" key="9">
    <source>
        <dbReference type="RuleBase" id="RU003357"/>
    </source>
</evidence>
<dbReference type="Gene3D" id="2.170.130.10">
    <property type="entry name" value="TonB-dependent receptor, plug domain"/>
    <property type="match status" value="1"/>
</dbReference>
<evidence type="ECO:0000313" key="15">
    <source>
        <dbReference type="Proteomes" id="UP001218788"/>
    </source>
</evidence>
<keyword evidence="2 8" id="KW-0813">Transport</keyword>
<evidence type="ECO:0000259" key="13">
    <source>
        <dbReference type="Pfam" id="PF07715"/>
    </source>
</evidence>
<dbReference type="Proteomes" id="UP001218788">
    <property type="component" value="Unassembled WGS sequence"/>
</dbReference>
<dbReference type="InterPro" id="IPR039426">
    <property type="entry name" value="TonB-dep_rcpt-like"/>
</dbReference>
<keyword evidence="7 8" id="KW-0998">Cell outer membrane</keyword>
<evidence type="ECO:0000256" key="6">
    <source>
        <dbReference type="ARBA" id="ARBA00023136"/>
    </source>
</evidence>
<dbReference type="InterPro" id="IPR012910">
    <property type="entry name" value="Plug_dom"/>
</dbReference>
<keyword evidence="3 8" id="KW-1134">Transmembrane beta strand</keyword>
<dbReference type="Gene3D" id="2.40.170.20">
    <property type="entry name" value="TonB-dependent receptor, beta-barrel domain"/>
    <property type="match status" value="1"/>
</dbReference>
<keyword evidence="6 8" id="KW-0472">Membrane</keyword>
<evidence type="ECO:0000256" key="2">
    <source>
        <dbReference type="ARBA" id="ARBA00022448"/>
    </source>
</evidence>
<evidence type="ECO:0000256" key="7">
    <source>
        <dbReference type="ARBA" id="ARBA00023237"/>
    </source>
</evidence>
<comment type="similarity">
    <text evidence="8 9">Belongs to the TonB-dependent receptor family.</text>
</comment>
<comment type="caution">
    <text evidence="14">The sequence shown here is derived from an EMBL/GenBank/DDBJ whole genome shotgun (WGS) entry which is preliminary data.</text>
</comment>
<keyword evidence="4 8" id="KW-0812">Transmembrane</keyword>
<dbReference type="PROSITE" id="PS52016">
    <property type="entry name" value="TONB_DEPENDENT_REC_3"/>
    <property type="match status" value="1"/>
</dbReference>
<evidence type="ECO:0000256" key="5">
    <source>
        <dbReference type="ARBA" id="ARBA00023077"/>
    </source>
</evidence>
<reference evidence="14 15" key="1">
    <citation type="submission" date="2022-10" db="EMBL/GenBank/DDBJ databases">
        <title>Alteromonas sp. chi3 Genome sequencing.</title>
        <authorList>
            <person name="Park S."/>
        </authorList>
    </citation>
    <scope>NUCLEOTIDE SEQUENCE [LARGE SCALE GENOMIC DNA]</scope>
    <source>
        <strain evidence="15">chi3</strain>
    </source>
</reference>
<dbReference type="PANTHER" id="PTHR47234">
    <property type="match status" value="1"/>
</dbReference>
<dbReference type="InterPro" id="IPR037066">
    <property type="entry name" value="Plug_dom_sf"/>
</dbReference>
<keyword evidence="15" id="KW-1185">Reference proteome</keyword>
<keyword evidence="11" id="KW-0732">Signal</keyword>
<evidence type="ECO:0000256" key="8">
    <source>
        <dbReference type="PROSITE-ProRule" id="PRU01360"/>
    </source>
</evidence>
<proteinExistence type="inferred from homology"/>
<dbReference type="PANTHER" id="PTHR47234:SF1">
    <property type="entry name" value="TONB-DEPENDENT RECEPTOR"/>
    <property type="match status" value="1"/>
</dbReference>
<dbReference type="EMBL" id="JAQQXP010000001">
    <property type="protein sequence ID" value="MDC8830233.1"/>
    <property type="molecule type" value="Genomic_DNA"/>
</dbReference>
<dbReference type="InterPro" id="IPR036942">
    <property type="entry name" value="Beta-barrel_TonB_sf"/>
</dbReference>
<evidence type="ECO:0000256" key="1">
    <source>
        <dbReference type="ARBA" id="ARBA00004571"/>
    </source>
</evidence>
<feature type="domain" description="TonB-dependent receptor plug" evidence="13">
    <location>
        <begin position="73"/>
        <end position="201"/>
    </location>
</feature>
<feature type="domain" description="TonB-dependent receptor-like beta-barrel" evidence="12">
    <location>
        <begin position="485"/>
        <end position="966"/>
    </location>
</feature>
<dbReference type="Pfam" id="PF00593">
    <property type="entry name" value="TonB_dep_Rec_b-barrel"/>
    <property type="match status" value="1"/>
</dbReference>
<evidence type="ECO:0000256" key="11">
    <source>
        <dbReference type="SAM" id="SignalP"/>
    </source>
</evidence>
<dbReference type="InterPro" id="IPR000531">
    <property type="entry name" value="Beta-barrel_TonB"/>
</dbReference>
<protein>
    <submittedName>
        <fullName evidence="14">TonB-dependent receptor</fullName>
    </submittedName>
</protein>
<dbReference type="RefSeq" id="WP_273638991.1">
    <property type="nucleotide sequence ID" value="NZ_JAQQXP010000001.1"/>
</dbReference>